<dbReference type="GO" id="GO:0008168">
    <property type="term" value="F:methyltransferase activity"/>
    <property type="evidence" value="ECO:0007669"/>
    <property type="project" value="UniProtKB-KW"/>
</dbReference>
<dbReference type="InterPro" id="IPR029063">
    <property type="entry name" value="SAM-dependent_MTases_sf"/>
</dbReference>
<dbReference type="InterPro" id="IPR025714">
    <property type="entry name" value="Methyltranfer_dom"/>
</dbReference>
<dbReference type="CDD" id="cd02440">
    <property type="entry name" value="AdoMet_MTases"/>
    <property type="match status" value="1"/>
</dbReference>
<sequence>MGTMNIKESINDTRKGFEESFATGDFYNRQTQDFEHLNRILEFVKISDGMRILDLGTGSGYLSFPIAKNNPGCEVIGLDIVNAALEANQARATAERINNLSFVSYEGIDFPFEAGYFDLVVTRYALHHFPDIEHSIGEVSRVLKNGGKLFISDPCPNECDKERFVDDYMRLKKDGHIKFYTKDEWIDICSRHGLIIVDSFDSSIRFPKKKDTAYGYEEVLRKHDKAVIESYSLVETDTELYLTEQVNNIMLIKK</sequence>
<dbReference type="Gene3D" id="3.40.50.150">
    <property type="entry name" value="Vaccinia Virus protein VP39"/>
    <property type="match status" value="1"/>
</dbReference>
<proteinExistence type="predicted"/>
<organism evidence="2 3">
    <name type="scientific">Eubacterium uniforme</name>
    <dbReference type="NCBI Taxonomy" id="39495"/>
    <lineage>
        <taxon>Bacteria</taxon>
        <taxon>Bacillati</taxon>
        <taxon>Bacillota</taxon>
        <taxon>Clostridia</taxon>
        <taxon>Eubacteriales</taxon>
        <taxon>Eubacteriaceae</taxon>
        <taxon>Eubacterium</taxon>
    </lineage>
</organism>
<reference evidence="2 3" key="1">
    <citation type="submission" date="2017-02" db="EMBL/GenBank/DDBJ databases">
        <authorList>
            <person name="Peterson S.W."/>
        </authorList>
    </citation>
    <scope>NUCLEOTIDE SEQUENCE [LARGE SCALE GENOMIC DNA]</scope>
    <source>
        <strain evidence="2 3">ATCC 35992</strain>
    </source>
</reference>
<accession>A0A1T4W1H4</accession>
<evidence type="ECO:0000313" key="2">
    <source>
        <dbReference type="EMBL" id="SKA71037.1"/>
    </source>
</evidence>
<evidence type="ECO:0000313" key="3">
    <source>
        <dbReference type="Proteomes" id="UP000190814"/>
    </source>
</evidence>
<dbReference type="SUPFAM" id="SSF53335">
    <property type="entry name" value="S-adenosyl-L-methionine-dependent methyltransferases"/>
    <property type="match status" value="1"/>
</dbReference>
<feature type="domain" description="Methyltransferase" evidence="1">
    <location>
        <begin position="47"/>
        <end position="162"/>
    </location>
</feature>
<dbReference type="PANTHER" id="PTHR43591">
    <property type="entry name" value="METHYLTRANSFERASE"/>
    <property type="match status" value="1"/>
</dbReference>
<dbReference type="GO" id="GO:0032259">
    <property type="term" value="P:methylation"/>
    <property type="evidence" value="ECO:0007669"/>
    <property type="project" value="UniProtKB-KW"/>
</dbReference>
<gene>
    <name evidence="2" type="ORF">SAMN02745111_02143</name>
</gene>
<protein>
    <submittedName>
        <fullName evidence="2">Methyltransferase domain-containing protein</fullName>
    </submittedName>
</protein>
<dbReference type="AlphaFoldDB" id="A0A1T4W1H4"/>
<dbReference type="STRING" id="39495.SAMN02745111_02143"/>
<keyword evidence="3" id="KW-1185">Reference proteome</keyword>
<dbReference type="EMBL" id="FUXZ01000015">
    <property type="protein sequence ID" value="SKA71037.1"/>
    <property type="molecule type" value="Genomic_DNA"/>
</dbReference>
<evidence type="ECO:0000259" key="1">
    <source>
        <dbReference type="Pfam" id="PF13847"/>
    </source>
</evidence>
<dbReference type="Proteomes" id="UP000190814">
    <property type="component" value="Unassembled WGS sequence"/>
</dbReference>
<name>A0A1T4W1H4_9FIRM</name>
<dbReference type="Pfam" id="PF13847">
    <property type="entry name" value="Methyltransf_31"/>
    <property type="match status" value="1"/>
</dbReference>
<keyword evidence="2" id="KW-0808">Transferase</keyword>
<keyword evidence="2" id="KW-0489">Methyltransferase</keyword>